<keyword evidence="2" id="KW-1185">Reference proteome</keyword>
<accession>A0ACC3CC96</accession>
<dbReference type="EMBL" id="CM020620">
    <property type="protein sequence ID" value="KAK1867417.1"/>
    <property type="molecule type" value="Genomic_DNA"/>
</dbReference>
<evidence type="ECO:0000313" key="2">
    <source>
        <dbReference type="Proteomes" id="UP000798662"/>
    </source>
</evidence>
<sequence>MAPPLPRPPPSVPAPALPRPPPSVPPPRPLPRRLCRLPPAAFYLARCFFCFLFGCPLVAGTPTARCQAPAPHDGGLPPAPAPPHGRRRHPPRPSPARPGPDRRRRRLRALHRRAAGCRHRRRCCRRRRHRRRRRRLAHRRRRRRHRRAHRRGGSGGGDDRCCPRARWGAGWWRGGGSVPPPPPPPPPQAVPPALGAEAAASAPPAGGVAGASRAPGLADGANVIWITFLTILPWTVVAVFDAIDHHYRRRSVVAARLLLSTLFIVVAYAVGGWYVGQLVPRQERWDEVATVLVTMFFNCWLVGRNIRGWTQLLALRRLDAHFTRVMRNFFASVPGESHNQASYAKEEALLSFPLATLRISESLIDNNLTSATRWLNPCDPASRTWARAFWLAWWTQDTALRVRLDPPATYDLTLYTRAYELPVELYPEAVRDAVDGGRPGSPLITTPDEWVRALMVYGDEPLTDADGTLNPRFPGVHAGMQDTAGTVPLGRPLLDTSSLAGIATLVYEKTAHVPHRMTSLWYGTSTFSARYASAAQVSDVGGHLRVPSLHTWRRMAVGIGERAPVPLYLSGADLENFACELASTSLLLTSHAGPFKALVEQIYQDGRAARWTFGWSGLLSCFSNLWTAEQVHIAASNGLSLLALQCAPTVAAIPDCVRALLVAYVSYAVSSRAVGRRIATARQAELLRRYRANKGRTCRGSGVDAIRRACATLGLPAVASHMDGLPAFTAGWCLEYMVRQPGNQPPAYGADHDEVERRLGSGTAWRYPSDCTFG</sequence>
<protein>
    <submittedName>
        <fullName evidence="1">Uncharacterized protein</fullName>
    </submittedName>
</protein>
<organism evidence="1 2">
    <name type="scientific">Pyropia yezoensis</name>
    <name type="common">Susabi-nori</name>
    <name type="synonym">Porphyra yezoensis</name>
    <dbReference type="NCBI Taxonomy" id="2788"/>
    <lineage>
        <taxon>Eukaryota</taxon>
        <taxon>Rhodophyta</taxon>
        <taxon>Bangiophyceae</taxon>
        <taxon>Bangiales</taxon>
        <taxon>Bangiaceae</taxon>
        <taxon>Pyropia</taxon>
    </lineage>
</organism>
<gene>
    <name evidence="1" type="ORF">I4F81_009924</name>
</gene>
<reference evidence="1" key="1">
    <citation type="submission" date="2019-11" db="EMBL/GenBank/DDBJ databases">
        <title>Nori genome reveals adaptations in red seaweeds to the harsh intertidal environment.</title>
        <authorList>
            <person name="Wang D."/>
            <person name="Mao Y."/>
        </authorList>
    </citation>
    <scope>NUCLEOTIDE SEQUENCE</scope>
    <source>
        <tissue evidence="1">Gametophyte</tissue>
    </source>
</reference>
<dbReference type="Proteomes" id="UP000798662">
    <property type="component" value="Chromosome 3"/>
</dbReference>
<evidence type="ECO:0000313" key="1">
    <source>
        <dbReference type="EMBL" id="KAK1867417.1"/>
    </source>
</evidence>
<proteinExistence type="predicted"/>
<comment type="caution">
    <text evidence="1">The sequence shown here is derived from an EMBL/GenBank/DDBJ whole genome shotgun (WGS) entry which is preliminary data.</text>
</comment>
<name>A0ACC3CC96_PYRYE</name>